<dbReference type="OrthoDB" id="5959102at2759"/>
<organism evidence="1 2">
    <name type="scientific">Dibothriocephalus latus</name>
    <name type="common">Fish tapeworm</name>
    <name type="synonym">Diphyllobothrium latum</name>
    <dbReference type="NCBI Taxonomy" id="60516"/>
    <lineage>
        <taxon>Eukaryota</taxon>
        <taxon>Metazoa</taxon>
        <taxon>Spiralia</taxon>
        <taxon>Lophotrochozoa</taxon>
        <taxon>Platyhelminthes</taxon>
        <taxon>Cestoda</taxon>
        <taxon>Eucestoda</taxon>
        <taxon>Diphyllobothriidea</taxon>
        <taxon>Diphyllobothriidae</taxon>
        <taxon>Dibothriocephalus</taxon>
    </lineage>
</organism>
<dbReference type="Proteomes" id="UP000281553">
    <property type="component" value="Unassembled WGS sequence"/>
</dbReference>
<dbReference type="EMBL" id="UYRU01049364">
    <property type="protein sequence ID" value="VDN10529.1"/>
    <property type="molecule type" value="Genomic_DNA"/>
</dbReference>
<keyword evidence="2" id="KW-1185">Reference proteome</keyword>
<sequence length="143" mass="16038">MDILYYNWSGDEVMLNVVRDKVMVASVKLAIKVGTKEIDFPANYSRSANLSRSGSAFETEVAGGRDISASSTPRVNTLHKTWSCPLQDDFYLGVRMTHPQNERALRHWLESPGHLGVTSQPLMHEYATDESISNLSRPLNAER</sequence>
<protein>
    <submittedName>
        <fullName evidence="1">Uncharacterized protein</fullName>
    </submittedName>
</protein>
<accession>A0A3P7NMI9</accession>
<name>A0A3P7NMI9_DIBLA</name>
<proteinExistence type="predicted"/>
<reference evidence="1 2" key="1">
    <citation type="submission" date="2018-11" db="EMBL/GenBank/DDBJ databases">
        <authorList>
            <consortium name="Pathogen Informatics"/>
        </authorList>
    </citation>
    <scope>NUCLEOTIDE SEQUENCE [LARGE SCALE GENOMIC DNA]</scope>
</reference>
<gene>
    <name evidence="1" type="ORF">DILT_LOCUS6360</name>
</gene>
<evidence type="ECO:0000313" key="2">
    <source>
        <dbReference type="Proteomes" id="UP000281553"/>
    </source>
</evidence>
<evidence type="ECO:0000313" key="1">
    <source>
        <dbReference type="EMBL" id="VDN10529.1"/>
    </source>
</evidence>
<dbReference type="AlphaFoldDB" id="A0A3P7NMI9"/>